<evidence type="ECO:0000313" key="2">
    <source>
        <dbReference type="EMBL" id="MEF2255455.1"/>
    </source>
</evidence>
<dbReference type="Pfam" id="PF03473">
    <property type="entry name" value="MOSC"/>
    <property type="match status" value="1"/>
</dbReference>
<protein>
    <submittedName>
        <fullName evidence="2">MOSC domain-containing protein</fullName>
    </submittedName>
</protein>
<keyword evidence="3" id="KW-1185">Reference proteome</keyword>
<dbReference type="InterPro" id="IPR011037">
    <property type="entry name" value="Pyrv_Knase-like_insert_dom_sf"/>
</dbReference>
<dbReference type="RefSeq" id="WP_331791720.1">
    <property type="nucleotide sequence ID" value="NZ_BAAAUO010000011.1"/>
</dbReference>
<reference evidence="2 3" key="1">
    <citation type="submission" date="2024-01" db="EMBL/GenBank/DDBJ databases">
        <title>the genome sequence of strain Microbacterium schleiferi NBRC 15075.</title>
        <authorList>
            <person name="Ding Y."/>
            <person name="Zhang G."/>
        </authorList>
    </citation>
    <scope>NUCLEOTIDE SEQUENCE [LARGE SCALE GENOMIC DNA]</scope>
    <source>
        <strain evidence="2 3">NBRC 15075</strain>
    </source>
</reference>
<gene>
    <name evidence="2" type="ORF">V2V91_09965</name>
</gene>
<comment type="caution">
    <text evidence="2">The sequence shown here is derived from an EMBL/GenBank/DDBJ whole genome shotgun (WGS) entry which is preliminary data.</text>
</comment>
<dbReference type="Proteomes" id="UP001351900">
    <property type="component" value="Unassembled WGS sequence"/>
</dbReference>
<name>A0ABU7V737_9MICO</name>
<accession>A0ABU7V737</accession>
<sequence length="264" mass="29073">MASVAALYRYPVKGFTPEPREQIVVQDDGRVEGDRVLAFRFADAVEPDVEDGLAYWPKKRGLALMDMPSLARLRLSYDQNRGRLAIHDGEHVLVDAALDDAGRRQIEDAVTAWLRETPDVRHLKRPGRLPLRLIGDGVTSQFQDRPRGYVSVHAAASVAALGRAADAVVDDRRFRSNVVIEGIPPWRELEWQGRVRIGDVIFAVQRPIVRCAAIMANPDTGLQDAPLLRILTREFGQSSPTLGVLLLPESGGGTLRVGDSVESA</sequence>
<dbReference type="InterPro" id="IPR005302">
    <property type="entry name" value="MoCF_Sase_C"/>
</dbReference>
<dbReference type="EMBL" id="JAZHOV010000005">
    <property type="protein sequence ID" value="MEF2255455.1"/>
    <property type="molecule type" value="Genomic_DNA"/>
</dbReference>
<evidence type="ECO:0000313" key="3">
    <source>
        <dbReference type="Proteomes" id="UP001351900"/>
    </source>
</evidence>
<proteinExistence type="predicted"/>
<feature type="domain" description="MOSC" evidence="1">
    <location>
        <begin position="118"/>
        <end position="264"/>
    </location>
</feature>
<evidence type="ECO:0000259" key="1">
    <source>
        <dbReference type="PROSITE" id="PS51340"/>
    </source>
</evidence>
<dbReference type="SUPFAM" id="SSF50800">
    <property type="entry name" value="PK beta-barrel domain-like"/>
    <property type="match status" value="1"/>
</dbReference>
<dbReference type="PROSITE" id="PS51340">
    <property type="entry name" value="MOSC"/>
    <property type="match status" value="1"/>
</dbReference>
<organism evidence="2 3">
    <name type="scientific">Microbacterium schleiferi</name>
    <dbReference type="NCBI Taxonomy" id="69362"/>
    <lineage>
        <taxon>Bacteria</taxon>
        <taxon>Bacillati</taxon>
        <taxon>Actinomycetota</taxon>
        <taxon>Actinomycetes</taxon>
        <taxon>Micrococcales</taxon>
        <taxon>Microbacteriaceae</taxon>
        <taxon>Microbacterium</taxon>
    </lineage>
</organism>